<name>A0A1S9I9Z8_9CLOT</name>
<dbReference type="EMBL" id="MRAE01000011">
    <property type="protein sequence ID" value="OOO67083.1"/>
    <property type="molecule type" value="Genomic_DNA"/>
</dbReference>
<accession>A0A1S9I9Z8</accession>
<organism evidence="1 2">
    <name type="scientific">Clostridium tepidum</name>
    <dbReference type="NCBI Taxonomy" id="1962263"/>
    <lineage>
        <taxon>Bacteria</taxon>
        <taxon>Bacillati</taxon>
        <taxon>Bacillota</taxon>
        <taxon>Clostridia</taxon>
        <taxon>Eubacteriales</taxon>
        <taxon>Clostridiaceae</taxon>
        <taxon>Clostridium</taxon>
    </lineage>
</organism>
<dbReference type="RefSeq" id="WP_078054530.1">
    <property type="nucleotide sequence ID" value="NZ_MRAE01000011.1"/>
</dbReference>
<evidence type="ECO:0000313" key="2">
    <source>
        <dbReference type="Proteomes" id="UP000190256"/>
    </source>
</evidence>
<proteinExistence type="predicted"/>
<evidence type="ECO:0000313" key="1">
    <source>
        <dbReference type="EMBL" id="OOO67083.1"/>
    </source>
</evidence>
<gene>
    <name evidence="1" type="ORF">BS638_06005</name>
</gene>
<dbReference type="Proteomes" id="UP000190256">
    <property type="component" value="Unassembled WGS sequence"/>
</dbReference>
<reference evidence="1 2" key="1">
    <citation type="submission" date="2016-12" db="EMBL/GenBank/DDBJ databases">
        <title>Clostridium tepidum sp. nov., a close relative of Clostridium sporogenes and Clostridium botulinum Group I.</title>
        <authorList>
            <person name="Dobritsa A.P."/>
            <person name="Kutumbaka K.K."/>
            <person name="Werner K."/>
            <person name="Wiedmann M."/>
            <person name="Asmus A."/>
            <person name="Samadpour M."/>
        </authorList>
    </citation>
    <scope>NUCLEOTIDE SEQUENCE [LARGE SCALE GENOMIC DNA]</scope>
    <source>
        <strain evidence="1 2">IEH 97212</strain>
    </source>
</reference>
<comment type="caution">
    <text evidence="1">The sequence shown here is derived from an EMBL/GenBank/DDBJ whole genome shotgun (WGS) entry which is preliminary data.</text>
</comment>
<dbReference type="AlphaFoldDB" id="A0A1S9I9Z8"/>
<sequence>MKNLKGLLDKLKELGQTEEGITIYNVDTEVFIQLQNFNVEETENNIYLTGQAFYGDENLNDIGIECIPIENYTLTLNKIGLVGWHKENCGELHLEYVDRIIILECDDEVLWREEDMGEAI</sequence>
<protein>
    <submittedName>
        <fullName evidence="1">Uncharacterized protein</fullName>
    </submittedName>
</protein>